<evidence type="ECO:0000313" key="1">
    <source>
        <dbReference type="EMBL" id="KAI9914032.1"/>
    </source>
</evidence>
<dbReference type="EMBL" id="CM047583">
    <property type="protein sequence ID" value="KAI9914032.1"/>
    <property type="molecule type" value="Genomic_DNA"/>
</dbReference>
<reference evidence="1 2" key="1">
    <citation type="journal article" date="2022" name="bioRxiv">
        <title>The genome of the oomycete Peronosclerospora sorghi, a cosmopolitan pathogen of maize and sorghum, is inflated with dispersed pseudogenes.</title>
        <authorList>
            <person name="Fletcher K."/>
            <person name="Martin F."/>
            <person name="Isakeit T."/>
            <person name="Cavanaugh K."/>
            <person name="Magill C."/>
            <person name="Michelmore R."/>
        </authorList>
    </citation>
    <scope>NUCLEOTIDE SEQUENCE [LARGE SCALE GENOMIC DNA]</scope>
    <source>
        <strain evidence="1">P6</strain>
    </source>
</reference>
<keyword evidence="2" id="KW-1185">Reference proteome</keyword>
<name>A0ACC0W5M7_9STRA</name>
<organism evidence="1 2">
    <name type="scientific">Peronosclerospora sorghi</name>
    <dbReference type="NCBI Taxonomy" id="230839"/>
    <lineage>
        <taxon>Eukaryota</taxon>
        <taxon>Sar</taxon>
        <taxon>Stramenopiles</taxon>
        <taxon>Oomycota</taxon>
        <taxon>Peronosporomycetes</taxon>
        <taxon>Peronosporales</taxon>
        <taxon>Peronosporaceae</taxon>
        <taxon>Peronosclerospora</taxon>
    </lineage>
</organism>
<comment type="caution">
    <text evidence="1">The sequence shown here is derived from an EMBL/GenBank/DDBJ whole genome shotgun (WGS) entry which is preliminary data.</text>
</comment>
<dbReference type="Proteomes" id="UP001163321">
    <property type="component" value="Chromosome 4"/>
</dbReference>
<sequence>MTDEEDLSSEQPLLDPPVHDVASKKKEKNDRPWYRRRVVTIASAVVLLVGLPFLVVSTQVSRLASKAIQETTMQIRSMDLSRPTSNAVTLHLHLRLIAPSPFPATVEAATFRISYKDVAVGHFKAPRMDIRHGVNDQFVSNATLEIQDKEAWDAFARDMMRRPHVECQIRSVLTIHVRLLGGLVTLQASDIPLDKTMRFHGMDGLGEMHVAQVDMTNSTLTHVRATIKTCVRNPSITTIRPVGALCLHAHYPDLGEETLVAHLKTSVDTALPIAHGEPSHAYCASLGGTTDMSTGYNLLELQGEMVGVNAEAISALISKYLSNVSAALMVVTCDHQATSVDLYNQAMKNLTIQTFLPPQRQPLVESMYFRNITLRAPLDGRANEMIQLETAVLVEATSPLGPVSALTITDVNMSVRLFAADTALGVLSTESVEVIHGEVIGRSNISVKCLTELHFVDKGEAFGRFVRASVVDEKVSLTLTGSMGLICEGALGVLKLSGLPLHTTVLLNGMNNFQHVRVENFSLPGTNSTAKDEEPIQAQIEVRNPSVFTASIGALTMDLSLDSPREKFGVLYGVMNLAPGKNSLELNGNLKPKTDDSGRVSDAVAGFFSSYLNGKSSHVCVTITQTQYTNCVWMHEAFAGLIISTSFPGAEKGFQMISRIKLNQLDVILEETLSGERQPRTNTRMLVRTDMTAKVTMPHAIGIPVQISNVSVALNLENKSGHRLGTLLSAREPCDYNQTSGGAFHLNMHHFYPIGFKSHDDVNGMAGFIENLLTENTSIVMRFVSDGSTNQGAFPVVHTRMGTLLLRNIPVRGEPLIPAMDSFRYPPVKVLSIDIHHGSTHSIVMAMAFSLQNPSIVQTKLGSLELDVFYDGAKMGTATISDFSLRCCRKVSVLRGIFEYKPHPSDRRTAARFLSNFVCGYFTQGAVQKIGIRGSRESTVLDLLQPAMSALLIPSTLPTLSELFPSSPTLVTSSRVYIPSIFHLTRIPTSLELRNPFSERITVTRVDLELYPCKDQSVDHDGNLLCKKYYDDALAHFAPAAFEPIVIPANTPSCFSCCRGSHCEEHMTLCPHASRVECMSADVPGLLSPEAIATIVHALTGGLLMRVNGTIQASIGDYATHLFYRQDSLLVTLAR</sequence>
<proteinExistence type="predicted"/>
<accession>A0ACC0W5M7</accession>
<evidence type="ECO:0000313" key="2">
    <source>
        <dbReference type="Proteomes" id="UP001163321"/>
    </source>
</evidence>
<protein>
    <submittedName>
        <fullName evidence="1">Uncharacterized protein</fullName>
    </submittedName>
</protein>
<gene>
    <name evidence="1" type="ORF">PsorP6_005737</name>
</gene>